<protein>
    <submittedName>
        <fullName evidence="1">Uncharacterized protein</fullName>
    </submittedName>
</protein>
<name>A0ACC4CRE3_POPAL</name>
<reference evidence="1 2" key="1">
    <citation type="journal article" date="2024" name="Plant Biotechnol. J.">
        <title>Genome and CRISPR/Cas9 system of a widespread forest tree (Populus alba) in the world.</title>
        <authorList>
            <person name="Liu Y.J."/>
            <person name="Jiang P.F."/>
            <person name="Han X.M."/>
            <person name="Li X.Y."/>
            <person name="Wang H.M."/>
            <person name="Wang Y.J."/>
            <person name="Wang X.X."/>
            <person name="Zeng Q.Y."/>
        </authorList>
    </citation>
    <scope>NUCLEOTIDE SEQUENCE [LARGE SCALE GENOMIC DNA]</scope>
    <source>
        <strain evidence="2">cv. PAL-ZL1</strain>
    </source>
</reference>
<sequence>KNLLSSSFNLDHSPRFFRIYLTVHTSLLGFRNHPHSAATTDNFFSILVSTSNSVMEVKLEQKDAADWSYRGEGAANIVLAYTGSSPSFIGKVMRITKKARNGSSPKCDSNQSVLTEEERLLWRNVEELVTSPTKEIAEQIYTQLVMSPLLGSKHVDAGIRVPVTRDFLECVEKNVNKQRPAWRIDVSVVDLERDFVIIMSDHSLFPGGVLKDEPCISVEIKPKCGFIPSSEFIAERNSVKRSATRFQMHQVLKLREQEISELSEYDPLDLFSGSKERIHKAIKDLYTTPQNNFRVFLNGSLIFGGLGGGIKRTNAVAGKAFEDALEGIILAENGLRTTSFIQLVAEAVYCSRVLDGLLEVQRLDNFDIEGAIHAYYNIVCQPCAVCQQLDEARPPHRCSSLHSIHMDESLKIAKDYLIAATAKDCSLMISFRPMKDGAFGSPHVYLQSTNQSFNYKVNFIDLDLKPLKKMVDYYELDKKILNCFTQMLEMEHKDGNARTMDKTVVSVELLCSKCRKKVMKLIATIEGITSIVLDPSKNTVTVIGEADPVKIICKVRKFRKSAAITSIGPPKEEKKDDPYKKDVMKDTKGMVIPYTPKTCQRCDVWYVVNDDFYSYCTIM</sequence>
<feature type="non-terminal residue" evidence="1">
    <location>
        <position position="1"/>
    </location>
</feature>
<gene>
    <name evidence="1" type="ORF">D5086_004281</name>
</gene>
<dbReference type="Proteomes" id="UP000309997">
    <property type="component" value="Unassembled WGS sequence"/>
</dbReference>
<organism evidence="1 2">
    <name type="scientific">Populus alba</name>
    <name type="common">White poplar</name>
    <dbReference type="NCBI Taxonomy" id="43335"/>
    <lineage>
        <taxon>Eukaryota</taxon>
        <taxon>Viridiplantae</taxon>
        <taxon>Streptophyta</taxon>
        <taxon>Embryophyta</taxon>
        <taxon>Tracheophyta</taxon>
        <taxon>Spermatophyta</taxon>
        <taxon>Magnoliopsida</taxon>
        <taxon>eudicotyledons</taxon>
        <taxon>Gunneridae</taxon>
        <taxon>Pentapetalae</taxon>
        <taxon>rosids</taxon>
        <taxon>fabids</taxon>
        <taxon>Malpighiales</taxon>
        <taxon>Salicaceae</taxon>
        <taxon>Saliceae</taxon>
        <taxon>Populus</taxon>
    </lineage>
</organism>
<accession>A0ACC4CRE3</accession>
<proteinExistence type="predicted"/>
<evidence type="ECO:0000313" key="2">
    <source>
        <dbReference type="Proteomes" id="UP000309997"/>
    </source>
</evidence>
<keyword evidence="2" id="KW-1185">Reference proteome</keyword>
<dbReference type="EMBL" id="RCHU02000002">
    <property type="protein sequence ID" value="KAL3603422.1"/>
    <property type="molecule type" value="Genomic_DNA"/>
</dbReference>
<comment type="caution">
    <text evidence="1">The sequence shown here is derived from an EMBL/GenBank/DDBJ whole genome shotgun (WGS) entry which is preliminary data.</text>
</comment>
<evidence type="ECO:0000313" key="1">
    <source>
        <dbReference type="EMBL" id="KAL3603422.1"/>
    </source>
</evidence>